<feature type="domain" description="Glycosyl transferase family 1" evidence="1">
    <location>
        <begin position="78"/>
        <end position="224"/>
    </location>
</feature>
<evidence type="ECO:0000313" key="5">
    <source>
        <dbReference type="Proteomes" id="UP000597138"/>
    </source>
</evidence>
<dbReference type="Gene3D" id="3.40.50.2000">
    <property type="entry name" value="Glycogen Phosphorylase B"/>
    <property type="match status" value="2"/>
</dbReference>
<dbReference type="eggNOG" id="COG0297">
    <property type="taxonomic scope" value="Bacteria"/>
</dbReference>
<reference evidence="3 4" key="2">
    <citation type="submission" date="2014-03" db="EMBL/GenBank/DDBJ databases">
        <title>Draft Genome Sequences of Four Burkholderia Strains.</title>
        <authorList>
            <person name="Liu X.Y."/>
            <person name="Li C.X."/>
            <person name="Xu J.H."/>
        </authorList>
    </citation>
    <scope>NUCLEOTIDE SEQUENCE [LARGE SCALE GENOMIC DNA]</scope>
    <source>
        <strain evidence="3 4">R27</strain>
    </source>
</reference>
<dbReference type="STRING" id="1071679.BG57_25340"/>
<sequence>MLGLTAFLRIGLRQRAFVYLHTPYLEQYLRSGFWRKVIACLIRLSTRTVVLTHYGKRLLEEARLAEKAVVVPNPYQAEAFAPNSKGDDVRYVLVMGRIVHGKGFVETLGALARLPDSFRLIIAGEGPEFDALRREAEQHSLQERIEWAGWVSGEAKRRLLQKADVFCLPSRVDSFGMSFVEAQCFDLPVVAYRHPPVIEVLKPDQSVIVDSLDPRTLADAILEAQKLSSSIQPGAGSRWITERFGLDRVGQLLEREVIEVSTKK</sequence>
<evidence type="ECO:0000313" key="3">
    <source>
        <dbReference type="EMBL" id="KDR35996.1"/>
    </source>
</evidence>
<dbReference type="InterPro" id="IPR001296">
    <property type="entry name" value="Glyco_trans_1"/>
</dbReference>
<dbReference type="CDD" id="cd03801">
    <property type="entry name" value="GT4_PimA-like"/>
    <property type="match status" value="1"/>
</dbReference>
<dbReference type="Pfam" id="PF00534">
    <property type="entry name" value="Glycos_transf_1"/>
    <property type="match status" value="1"/>
</dbReference>
<evidence type="ECO:0000313" key="2">
    <source>
        <dbReference type="EMBL" id="GGD87424.1"/>
    </source>
</evidence>
<dbReference type="PANTHER" id="PTHR45871:SF1">
    <property type="entry name" value="PHOSPHATIDYLINOSITOL N-ACETYLGLUCOSAMINYLTRANSFERASE SUBUNIT A"/>
    <property type="match status" value="1"/>
</dbReference>
<dbReference type="SUPFAM" id="SSF53756">
    <property type="entry name" value="UDP-Glycosyltransferase/glycogen phosphorylase"/>
    <property type="match status" value="1"/>
</dbReference>
<protein>
    <recommendedName>
        <fullName evidence="1">Glycosyl transferase family 1 domain-containing protein</fullName>
    </recommendedName>
</protein>
<keyword evidence="5" id="KW-1185">Reference proteome</keyword>
<dbReference type="Proteomes" id="UP000027439">
    <property type="component" value="Unassembled WGS sequence"/>
</dbReference>
<evidence type="ECO:0000259" key="1">
    <source>
        <dbReference type="Pfam" id="PF00534"/>
    </source>
</evidence>
<name>A0A069PF73_9BURK</name>
<dbReference type="PANTHER" id="PTHR45871">
    <property type="entry name" value="N-ACETYLGLUCOSAMINYL-PHOSPHATIDYLINOSITOL BIOSYNTHETIC PROTEIN"/>
    <property type="match status" value="1"/>
</dbReference>
<dbReference type="EMBL" id="BMEG01000009">
    <property type="protein sequence ID" value="GGD87424.1"/>
    <property type="molecule type" value="Genomic_DNA"/>
</dbReference>
<evidence type="ECO:0000313" key="4">
    <source>
        <dbReference type="Proteomes" id="UP000027439"/>
    </source>
</evidence>
<reference evidence="2" key="4">
    <citation type="submission" date="2024-05" db="EMBL/GenBank/DDBJ databases">
        <authorList>
            <person name="Sun Q."/>
            <person name="Zhou Y."/>
        </authorList>
    </citation>
    <scope>NUCLEOTIDE SEQUENCE</scope>
    <source>
        <strain evidence="2">CGMCC 1.11013</strain>
    </source>
</reference>
<reference evidence="2" key="1">
    <citation type="journal article" date="2014" name="Int. J. Syst. Evol. Microbiol.">
        <title>Complete genome of a new Firmicutes species belonging to the dominant human colonic microbiota ('Ruminococcus bicirculans') reveals two chromosomes and a selective capacity to utilize plant glucans.</title>
        <authorList>
            <consortium name="NISC Comparative Sequencing Program"/>
            <person name="Wegmann U."/>
            <person name="Louis P."/>
            <person name="Goesmann A."/>
            <person name="Henrissat B."/>
            <person name="Duncan S.H."/>
            <person name="Flint H.J."/>
        </authorList>
    </citation>
    <scope>NUCLEOTIDE SEQUENCE</scope>
    <source>
        <strain evidence="2">CGMCC 1.11013</strain>
    </source>
</reference>
<dbReference type="EMBL" id="JFHE01000005">
    <property type="protein sequence ID" value="KDR35996.1"/>
    <property type="molecule type" value="Genomic_DNA"/>
</dbReference>
<comment type="caution">
    <text evidence="3">The sequence shown here is derived from an EMBL/GenBank/DDBJ whole genome shotgun (WGS) entry which is preliminary data.</text>
</comment>
<reference evidence="5" key="3">
    <citation type="journal article" date="2019" name="Int. J. Syst. Evol. Microbiol.">
        <title>The Global Catalogue of Microorganisms (GCM) 10K type strain sequencing project: providing services to taxonomists for standard genome sequencing and annotation.</title>
        <authorList>
            <consortium name="The Broad Institute Genomics Platform"/>
            <consortium name="The Broad Institute Genome Sequencing Center for Infectious Disease"/>
            <person name="Wu L."/>
            <person name="Ma J."/>
        </authorList>
    </citation>
    <scope>NUCLEOTIDE SEQUENCE [LARGE SCALE GENOMIC DNA]</scope>
    <source>
        <strain evidence="5">CGMCC 1.11013</strain>
    </source>
</reference>
<dbReference type="AlphaFoldDB" id="A0A069PF73"/>
<dbReference type="Proteomes" id="UP000597138">
    <property type="component" value="Unassembled WGS sequence"/>
</dbReference>
<dbReference type="GO" id="GO:0016757">
    <property type="term" value="F:glycosyltransferase activity"/>
    <property type="evidence" value="ECO:0007669"/>
    <property type="project" value="InterPro"/>
</dbReference>
<accession>A0A069PF73</accession>
<organism evidence="3 4">
    <name type="scientific">Caballeronia grimmiae</name>
    <dbReference type="NCBI Taxonomy" id="1071679"/>
    <lineage>
        <taxon>Bacteria</taxon>
        <taxon>Pseudomonadati</taxon>
        <taxon>Pseudomonadota</taxon>
        <taxon>Betaproteobacteria</taxon>
        <taxon>Burkholderiales</taxon>
        <taxon>Burkholderiaceae</taxon>
        <taxon>Caballeronia</taxon>
    </lineage>
</organism>
<proteinExistence type="predicted"/>
<gene>
    <name evidence="3" type="ORF">BG57_25340</name>
    <name evidence="2" type="ORF">GCM10010985_47510</name>
</gene>